<dbReference type="EMBL" id="JBBBZM010000015">
    <property type="protein sequence ID" value="KAL0638995.1"/>
    <property type="molecule type" value="Genomic_DNA"/>
</dbReference>
<evidence type="ECO:0000256" key="1">
    <source>
        <dbReference type="SAM" id="MobiDB-lite"/>
    </source>
</evidence>
<proteinExistence type="predicted"/>
<evidence type="ECO:0000313" key="2">
    <source>
        <dbReference type="EMBL" id="KAL0638995.1"/>
    </source>
</evidence>
<organism evidence="2 3">
    <name type="scientific">Discina gigas</name>
    <dbReference type="NCBI Taxonomy" id="1032678"/>
    <lineage>
        <taxon>Eukaryota</taxon>
        <taxon>Fungi</taxon>
        <taxon>Dikarya</taxon>
        <taxon>Ascomycota</taxon>
        <taxon>Pezizomycotina</taxon>
        <taxon>Pezizomycetes</taxon>
        <taxon>Pezizales</taxon>
        <taxon>Discinaceae</taxon>
        <taxon>Discina</taxon>
    </lineage>
</organism>
<keyword evidence="3" id="KW-1185">Reference proteome</keyword>
<name>A0ABR3GT64_9PEZI</name>
<feature type="compositionally biased region" description="Basic and acidic residues" evidence="1">
    <location>
        <begin position="47"/>
        <end position="70"/>
    </location>
</feature>
<gene>
    <name evidence="2" type="ORF">Q9L58_001875</name>
</gene>
<protein>
    <submittedName>
        <fullName evidence="2">Uncharacterized protein</fullName>
    </submittedName>
</protein>
<reference evidence="2 3" key="1">
    <citation type="submission" date="2024-02" db="EMBL/GenBank/DDBJ databases">
        <title>Discinaceae phylogenomics.</title>
        <authorList>
            <person name="Dirks A.C."/>
            <person name="James T.Y."/>
        </authorList>
    </citation>
    <scope>NUCLEOTIDE SEQUENCE [LARGE SCALE GENOMIC DNA]</scope>
    <source>
        <strain evidence="2 3">ACD0624</strain>
    </source>
</reference>
<feature type="compositionally biased region" description="Basic and acidic residues" evidence="1">
    <location>
        <begin position="18"/>
        <end position="31"/>
    </location>
</feature>
<sequence length="125" mass="13867">MPRAFVSLEAGPSGGEGGKTKWLLDDKDEGGGKGNGKAQRQRSGQHWLDENRSGEDHGSKFEDSSIHDMDGDVVETAEVEPVKPTVHETVSSPRRRPLYHLADDEDNINKEVHHGLLNPRFRPTM</sequence>
<comment type="caution">
    <text evidence="2">The sequence shown here is derived from an EMBL/GenBank/DDBJ whole genome shotgun (WGS) entry which is preliminary data.</text>
</comment>
<accession>A0ABR3GT64</accession>
<evidence type="ECO:0000313" key="3">
    <source>
        <dbReference type="Proteomes" id="UP001447188"/>
    </source>
</evidence>
<dbReference type="Proteomes" id="UP001447188">
    <property type="component" value="Unassembled WGS sequence"/>
</dbReference>
<feature type="region of interest" description="Disordered" evidence="1">
    <location>
        <begin position="1"/>
        <end position="70"/>
    </location>
</feature>